<evidence type="ECO:0000313" key="5">
    <source>
        <dbReference type="Proteomes" id="UP000708208"/>
    </source>
</evidence>
<keyword evidence="3" id="KW-0808">Transferase</keyword>
<dbReference type="InterPro" id="IPR002213">
    <property type="entry name" value="UDP_glucos_trans"/>
</dbReference>
<reference evidence="4" key="1">
    <citation type="submission" date="2021-06" db="EMBL/GenBank/DDBJ databases">
        <authorList>
            <person name="Hodson N. C."/>
            <person name="Mongue J. A."/>
            <person name="Jaron S. K."/>
        </authorList>
    </citation>
    <scope>NUCLEOTIDE SEQUENCE</scope>
</reference>
<gene>
    <name evidence="4" type="ORF">AFUS01_LOCUS29647</name>
</gene>
<dbReference type="EMBL" id="CAJVCH010441575">
    <property type="protein sequence ID" value="CAG7819184.1"/>
    <property type="molecule type" value="Genomic_DNA"/>
</dbReference>
<dbReference type="AlphaFoldDB" id="A0A8J2LAV5"/>
<evidence type="ECO:0000256" key="2">
    <source>
        <dbReference type="ARBA" id="ARBA00022676"/>
    </source>
</evidence>
<comment type="caution">
    <text evidence="4">The sequence shown here is derived from an EMBL/GenBank/DDBJ whole genome shotgun (WGS) entry which is preliminary data.</text>
</comment>
<dbReference type="PANTHER" id="PTHR48043:SF159">
    <property type="entry name" value="EG:EG0003.4 PROTEIN-RELATED"/>
    <property type="match status" value="1"/>
</dbReference>
<sequence>MAAPNSITSRLGNWLPPSVVPNPLLPFSDRMSFYERVVTIALDWLFILGRDYEVAPLYEKMYRKYLGDDIPSVSEIEGNISLLFMNSFSNFPAPRPTLPDVIEVGGMHARPAKPLPKDLEDFVSGAEHGFIYFSFGSIIKANVFPESTRKIFLNVFSRLKQRVLWKWDEDMSDVPPNVKLGKWLPQQDILGHKNIRLFITHGGL</sequence>
<dbReference type="CDD" id="cd03784">
    <property type="entry name" value="GT1_Gtf-like"/>
    <property type="match status" value="1"/>
</dbReference>
<evidence type="ECO:0000256" key="1">
    <source>
        <dbReference type="ARBA" id="ARBA00009995"/>
    </source>
</evidence>
<keyword evidence="2" id="KW-0328">Glycosyltransferase</keyword>
<accession>A0A8J2LAV5</accession>
<protein>
    <submittedName>
        <fullName evidence="4">Uncharacterized protein</fullName>
    </submittedName>
</protein>
<evidence type="ECO:0000256" key="3">
    <source>
        <dbReference type="ARBA" id="ARBA00022679"/>
    </source>
</evidence>
<dbReference type="OrthoDB" id="5835829at2759"/>
<feature type="non-terminal residue" evidence="4">
    <location>
        <position position="204"/>
    </location>
</feature>
<proteinExistence type="inferred from homology"/>
<comment type="similarity">
    <text evidence="1">Belongs to the UDP-glycosyltransferase family.</text>
</comment>
<organism evidence="4 5">
    <name type="scientific">Allacma fusca</name>
    <dbReference type="NCBI Taxonomy" id="39272"/>
    <lineage>
        <taxon>Eukaryota</taxon>
        <taxon>Metazoa</taxon>
        <taxon>Ecdysozoa</taxon>
        <taxon>Arthropoda</taxon>
        <taxon>Hexapoda</taxon>
        <taxon>Collembola</taxon>
        <taxon>Symphypleona</taxon>
        <taxon>Sminthuridae</taxon>
        <taxon>Allacma</taxon>
    </lineage>
</organism>
<dbReference type="Pfam" id="PF00201">
    <property type="entry name" value="UDPGT"/>
    <property type="match status" value="1"/>
</dbReference>
<evidence type="ECO:0000313" key="4">
    <source>
        <dbReference type="EMBL" id="CAG7819184.1"/>
    </source>
</evidence>
<dbReference type="GO" id="GO:0008194">
    <property type="term" value="F:UDP-glycosyltransferase activity"/>
    <property type="evidence" value="ECO:0007669"/>
    <property type="project" value="InterPro"/>
</dbReference>
<keyword evidence="5" id="KW-1185">Reference proteome</keyword>
<name>A0A8J2LAV5_9HEXA</name>
<dbReference type="InterPro" id="IPR050271">
    <property type="entry name" value="UDP-glycosyltransferase"/>
</dbReference>
<dbReference type="Proteomes" id="UP000708208">
    <property type="component" value="Unassembled WGS sequence"/>
</dbReference>
<dbReference type="PANTHER" id="PTHR48043">
    <property type="entry name" value="EG:EG0003.4 PROTEIN-RELATED"/>
    <property type="match status" value="1"/>
</dbReference>